<evidence type="ECO:0008006" key="11">
    <source>
        <dbReference type="Google" id="ProtNLM"/>
    </source>
</evidence>
<evidence type="ECO:0000313" key="9">
    <source>
        <dbReference type="EMBL" id="KAK7478252.1"/>
    </source>
</evidence>
<evidence type="ECO:0000256" key="5">
    <source>
        <dbReference type="ARBA" id="ARBA00022692"/>
    </source>
</evidence>
<protein>
    <recommendedName>
        <fullName evidence="11">Glycosyltransferase family 92 protein</fullName>
    </recommendedName>
</protein>
<keyword evidence="3" id="KW-0328">Glycosyltransferase</keyword>
<dbReference type="AlphaFoldDB" id="A0ABD0JTA2"/>
<gene>
    <name evidence="9" type="ORF">BaRGS_00030510</name>
</gene>
<evidence type="ECO:0000256" key="2">
    <source>
        <dbReference type="ARBA" id="ARBA00007647"/>
    </source>
</evidence>
<evidence type="ECO:0000313" key="10">
    <source>
        <dbReference type="Proteomes" id="UP001519460"/>
    </source>
</evidence>
<dbReference type="InterPro" id="IPR008166">
    <property type="entry name" value="Glyco_transf_92"/>
</dbReference>
<dbReference type="Pfam" id="PF01697">
    <property type="entry name" value="Glyco_transf_92"/>
    <property type="match status" value="1"/>
</dbReference>
<reference evidence="9 10" key="1">
    <citation type="journal article" date="2023" name="Sci. Data">
        <title>Genome assembly of the Korean intertidal mud-creeper Batillaria attramentaria.</title>
        <authorList>
            <person name="Patra A.K."/>
            <person name="Ho P.T."/>
            <person name="Jun S."/>
            <person name="Lee S.J."/>
            <person name="Kim Y."/>
            <person name="Won Y.J."/>
        </authorList>
    </citation>
    <scope>NUCLEOTIDE SEQUENCE [LARGE SCALE GENOMIC DNA]</scope>
    <source>
        <strain evidence="9">Wonlab-2016</strain>
    </source>
</reference>
<keyword evidence="5" id="KW-0812">Transmembrane</keyword>
<dbReference type="GO" id="GO:0016020">
    <property type="term" value="C:membrane"/>
    <property type="evidence" value="ECO:0007669"/>
    <property type="project" value="UniProtKB-SubCell"/>
</dbReference>
<comment type="caution">
    <text evidence="9">The sequence shown here is derived from an EMBL/GenBank/DDBJ whole genome shotgun (WGS) entry which is preliminary data.</text>
</comment>
<dbReference type="Proteomes" id="UP001519460">
    <property type="component" value="Unassembled WGS sequence"/>
</dbReference>
<keyword evidence="6" id="KW-1133">Transmembrane helix</keyword>
<keyword evidence="7" id="KW-0472">Membrane</keyword>
<keyword evidence="4" id="KW-0808">Transferase</keyword>
<name>A0ABD0JTA2_9CAEN</name>
<evidence type="ECO:0000256" key="4">
    <source>
        <dbReference type="ARBA" id="ARBA00022679"/>
    </source>
</evidence>
<accession>A0ABD0JTA2</accession>
<dbReference type="PANTHER" id="PTHR21461">
    <property type="entry name" value="GLYCOSYLTRANSFERASE FAMILY 92 PROTEIN"/>
    <property type="match status" value="1"/>
</dbReference>
<evidence type="ECO:0000256" key="8">
    <source>
        <dbReference type="SAM" id="MobiDB-lite"/>
    </source>
</evidence>
<dbReference type="EMBL" id="JACVVK020000330">
    <property type="protein sequence ID" value="KAK7478252.1"/>
    <property type="molecule type" value="Genomic_DNA"/>
</dbReference>
<comment type="subcellular location">
    <subcellularLocation>
        <location evidence="1">Membrane</location>
        <topology evidence="1">Single-pass membrane protein</topology>
    </subcellularLocation>
</comment>
<proteinExistence type="inferred from homology"/>
<dbReference type="GO" id="GO:0016757">
    <property type="term" value="F:glycosyltransferase activity"/>
    <property type="evidence" value="ECO:0007669"/>
    <property type="project" value="UniProtKB-KW"/>
</dbReference>
<organism evidence="9 10">
    <name type="scientific">Batillaria attramentaria</name>
    <dbReference type="NCBI Taxonomy" id="370345"/>
    <lineage>
        <taxon>Eukaryota</taxon>
        <taxon>Metazoa</taxon>
        <taxon>Spiralia</taxon>
        <taxon>Lophotrochozoa</taxon>
        <taxon>Mollusca</taxon>
        <taxon>Gastropoda</taxon>
        <taxon>Caenogastropoda</taxon>
        <taxon>Sorbeoconcha</taxon>
        <taxon>Cerithioidea</taxon>
        <taxon>Batillariidae</taxon>
        <taxon>Batillaria</taxon>
    </lineage>
</organism>
<evidence type="ECO:0000256" key="6">
    <source>
        <dbReference type="ARBA" id="ARBA00022989"/>
    </source>
</evidence>
<sequence>MACVRRRIKRGMILVLACYATFLLLSVHSWFDGSLSQSATDTENGAQVKVQQVSVIKKDVQPDLDQNEVIEDGDVPGGSEKRHPNSVLLPEELDMAIQQQPVGRAVRKKLSQPHPQQLNVVVEDAPPGTFVKRYYPPESDSGFRDLDPVAAAPASSNRRFQELRFLGEREIGLKSGNQEEGEEQVNSLQPGRGQGDSEEDRVAVAHKDKHQELIQKTNNKRGAWISPDGSPDDLNAGSDMLDNGLRFKPLAPTPNPWTPAPPLTAAMLNISVSRTAANFKEIADVSIYSAFFDDRTKTPHVRMMAVGPISRRPSTSDLWCVFSSRQSVEPVQVVFHQTADCKRMKKHCFYVLSCQVPPGAEFSPSKSDNSLAVVIGKRENNFLNQSGERVRLDVIVNKKRSTNQIASNEYSSASPTFSVCVPPLYGKLNVLQFVEFVELNRLFGAVHFTFYKFRVSREIARVLSYYEESGVVRVLPWNLPAPNDIWYKGQSVAIGDCLYRNMHLFDFVAFQDLDEFFVPAIDMSWQEMFEKIHSQSENVDTIAAIYQFPSILFYAAPSVKELTNEKAPHGVLDSSELNSEAAKFLTLKSTLRANGSSSDLTKMFVKPERVLELDLHTMVKPVSDSFVAYKVDPLLGSVHHYRYLACTQAVSASTNAQDCAHLIQNRTVWRFKDDLIWRTKNTLQGLNRLGTSFT</sequence>
<feature type="compositionally biased region" description="Basic and acidic residues" evidence="8">
    <location>
        <begin position="200"/>
        <end position="209"/>
    </location>
</feature>
<keyword evidence="10" id="KW-1185">Reference proteome</keyword>
<evidence type="ECO:0000256" key="1">
    <source>
        <dbReference type="ARBA" id="ARBA00004167"/>
    </source>
</evidence>
<dbReference type="PANTHER" id="PTHR21461:SF69">
    <property type="entry name" value="GLYCOSYLTRANSFERASE FAMILY 92 PROTEIN"/>
    <property type="match status" value="1"/>
</dbReference>
<evidence type="ECO:0000256" key="3">
    <source>
        <dbReference type="ARBA" id="ARBA00022676"/>
    </source>
</evidence>
<evidence type="ECO:0000256" key="7">
    <source>
        <dbReference type="ARBA" id="ARBA00023136"/>
    </source>
</evidence>
<feature type="region of interest" description="Disordered" evidence="8">
    <location>
        <begin position="173"/>
        <end position="209"/>
    </location>
</feature>
<comment type="similarity">
    <text evidence="2">Belongs to the glycosyltransferase 92 family.</text>
</comment>